<reference evidence="2 3" key="1">
    <citation type="submission" date="2019-09" db="EMBL/GenBank/DDBJ databases">
        <title>A chromosome-level genome assembly of the Chinese tupelo Nyssa sinensis.</title>
        <authorList>
            <person name="Yang X."/>
            <person name="Kang M."/>
            <person name="Yang Y."/>
            <person name="Xiong H."/>
            <person name="Wang M."/>
            <person name="Zhang Z."/>
            <person name="Wang Z."/>
            <person name="Wu H."/>
            <person name="Ma T."/>
            <person name="Liu J."/>
            <person name="Xi Z."/>
        </authorList>
    </citation>
    <scope>NUCLEOTIDE SEQUENCE [LARGE SCALE GENOMIC DNA]</scope>
    <source>
        <strain evidence="2">J267</strain>
        <tissue evidence="2">Leaf</tissue>
    </source>
</reference>
<gene>
    <name evidence="2" type="ORF">F0562_017883</name>
</gene>
<proteinExistence type="predicted"/>
<protein>
    <submittedName>
        <fullName evidence="2">Uncharacterized protein</fullName>
    </submittedName>
</protein>
<dbReference type="AlphaFoldDB" id="A0A5J4ZAE7"/>
<dbReference type="EMBL" id="CM018052">
    <property type="protein sequence ID" value="KAA8514704.1"/>
    <property type="molecule type" value="Genomic_DNA"/>
</dbReference>
<dbReference type="Proteomes" id="UP000325577">
    <property type="component" value="Linkage Group LG9"/>
</dbReference>
<organism evidence="2 3">
    <name type="scientific">Nyssa sinensis</name>
    <dbReference type="NCBI Taxonomy" id="561372"/>
    <lineage>
        <taxon>Eukaryota</taxon>
        <taxon>Viridiplantae</taxon>
        <taxon>Streptophyta</taxon>
        <taxon>Embryophyta</taxon>
        <taxon>Tracheophyta</taxon>
        <taxon>Spermatophyta</taxon>
        <taxon>Magnoliopsida</taxon>
        <taxon>eudicotyledons</taxon>
        <taxon>Gunneridae</taxon>
        <taxon>Pentapetalae</taxon>
        <taxon>asterids</taxon>
        <taxon>Cornales</taxon>
        <taxon>Nyssaceae</taxon>
        <taxon>Nyssa</taxon>
    </lineage>
</organism>
<keyword evidence="3" id="KW-1185">Reference proteome</keyword>
<accession>A0A5J4ZAE7</accession>
<sequence>MASKVHIRGDRALLGTRPFPGAKPRKNKAVRAEAQSGQYCAMMGRVLTDGIRAGPQPEVCHQEGPFDGDVEPREGWMEAIRSHPTSPGEGKVKVHIRGDRALLGTRPFPGAKPRKNKAVRAEAQSGQYCAMMGRVLTDGIRAGPQPEVCHQEGPFDGDVEPREGWMEAIRSHPTSPGEGKVKVHIRGDRALLGTRPFPGAKPRKNKAVRAEAQSGQYCAMMGRTSPYPTRPIPELVSTSSYSLAH</sequence>
<evidence type="ECO:0000313" key="3">
    <source>
        <dbReference type="Proteomes" id="UP000325577"/>
    </source>
</evidence>
<evidence type="ECO:0000313" key="2">
    <source>
        <dbReference type="EMBL" id="KAA8514704.1"/>
    </source>
</evidence>
<feature type="region of interest" description="Disordered" evidence="1">
    <location>
        <begin position="1"/>
        <end position="28"/>
    </location>
</feature>
<name>A0A5J4ZAE7_9ASTE</name>
<evidence type="ECO:0000256" key="1">
    <source>
        <dbReference type="SAM" id="MobiDB-lite"/>
    </source>
</evidence>